<evidence type="ECO:0000256" key="2">
    <source>
        <dbReference type="ARBA" id="ARBA00005722"/>
    </source>
</evidence>
<dbReference type="EMBL" id="WUBS01000004">
    <property type="protein sequence ID" value="NDL62468.1"/>
    <property type="molecule type" value="Genomic_DNA"/>
</dbReference>
<evidence type="ECO:0000313" key="7">
    <source>
        <dbReference type="Proteomes" id="UP000461443"/>
    </source>
</evidence>
<gene>
    <name evidence="6" type="ORF">GRH90_06835</name>
</gene>
<protein>
    <submittedName>
        <fullName evidence="6">MipA/OmpV family protein</fullName>
    </submittedName>
</protein>
<evidence type="ECO:0000256" key="1">
    <source>
        <dbReference type="ARBA" id="ARBA00004442"/>
    </source>
</evidence>
<evidence type="ECO:0000256" key="3">
    <source>
        <dbReference type="ARBA" id="ARBA00022729"/>
    </source>
</evidence>
<dbReference type="GO" id="GO:0009279">
    <property type="term" value="C:cell outer membrane"/>
    <property type="evidence" value="ECO:0007669"/>
    <property type="project" value="UniProtKB-SubCell"/>
</dbReference>
<sequence length="227" mass="25367">MAGTWSLGASALHTTSPYKGADDRTVPFPIINYDGDSVYLQGLSAGYYLWKDAQNQLSLTAEYSPFGFKPSSNDYGYMKQLDKRRGTAMAGLRYKYMADWGIVRATYLGDILDNSNGFTADLAYLYPFTFDRLTLLPGIGANWASDNQNDYYYGVSGHESRRSGLAEYQADDGWSPYVELTAVYALNENWNASLMARYTRLNDEVKDSPMVDASSTTLIGVGMTYRF</sequence>
<dbReference type="GO" id="GO:0009252">
    <property type="term" value="P:peptidoglycan biosynthetic process"/>
    <property type="evidence" value="ECO:0007669"/>
    <property type="project" value="TreeGrafter"/>
</dbReference>
<keyword evidence="7" id="KW-1185">Reference proteome</keyword>
<organism evidence="6 7">
    <name type="scientific">Acerihabitans arboris</name>
    <dbReference type="NCBI Taxonomy" id="2691583"/>
    <lineage>
        <taxon>Bacteria</taxon>
        <taxon>Pseudomonadati</taxon>
        <taxon>Pseudomonadota</taxon>
        <taxon>Gammaproteobacteria</taxon>
        <taxon>Enterobacterales</taxon>
        <taxon>Pectobacteriaceae</taxon>
        <taxon>Acerihabitans</taxon>
    </lineage>
</organism>
<comment type="caution">
    <text evidence="6">The sequence shown here is derived from an EMBL/GenBank/DDBJ whole genome shotgun (WGS) entry which is preliminary data.</text>
</comment>
<dbReference type="RefSeq" id="WP_162365199.1">
    <property type="nucleotide sequence ID" value="NZ_WUBS01000004.1"/>
</dbReference>
<dbReference type="InterPro" id="IPR010583">
    <property type="entry name" value="MipA"/>
</dbReference>
<comment type="similarity">
    <text evidence="2">Belongs to the MipA/OmpV family.</text>
</comment>
<dbReference type="Gene3D" id="2.40.160.20">
    <property type="match status" value="1"/>
</dbReference>
<dbReference type="AlphaFoldDB" id="A0A845SIJ0"/>
<dbReference type="PANTHER" id="PTHR38776:SF1">
    <property type="entry name" value="MLTA-INTERACTING PROTEIN-RELATED"/>
    <property type="match status" value="1"/>
</dbReference>
<comment type="subcellular location">
    <subcellularLocation>
        <location evidence="1">Cell outer membrane</location>
    </subcellularLocation>
</comment>
<evidence type="ECO:0000313" key="6">
    <source>
        <dbReference type="EMBL" id="NDL62468.1"/>
    </source>
</evidence>
<reference evidence="6 7" key="2">
    <citation type="submission" date="2020-02" db="EMBL/GenBank/DDBJ databases">
        <title>The new genus of Enterobacteriales.</title>
        <authorList>
            <person name="Kim I.S."/>
        </authorList>
    </citation>
    <scope>NUCLEOTIDE SEQUENCE [LARGE SCALE GENOMIC DNA]</scope>
    <source>
        <strain evidence="6 7">SAP-6</strain>
    </source>
</reference>
<dbReference type="InterPro" id="IPR011250">
    <property type="entry name" value="OMP/PagP_B-barrel"/>
</dbReference>
<dbReference type="Pfam" id="PF06629">
    <property type="entry name" value="MipA"/>
    <property type="match status" value="1"/>
</dbReference>
<proteinExistence type="inferred from homology"/>
<dbReference type="Proteomes" id="UP000461443">
    <property type="component" value="Unassembled WGS sequence"/>
</dbReference>
<dbReference type="PANTHER" id="PTHR38776">
    <property type="entry name" value="MLTA-INTERACTING PROTEIN-RELATED"/>
    <property type="match status" value="1"/>
</dbReference>
<reference evidence="6 7" key="1">
    <citation type="submission" date="2019-12" db="EMBL/GenBank/DDBJ databases">
        <authorList>
            <person name="Lee S.D."/>
        </authorList>
    </citation>
    <scope>NUCLEOTIDE SEQUENCE [LARGE SCALE GENOMIC DNA]</scope>
    <source>
        <strain evidence="6 7">SAP-6</strain>
    </source>
</reference>
<dbReference type="SUPFAM" id="SSF56925">
    <property type="entry name" value="OMPA-like"/>
    <property type="match status" value="1"/>
</dbReference>
<keyword evidence="3" id="KW-0732">Signal</keyword>
<keyword evidence="5" id="KW-0998">Cell outer membrane</keyword>
<keyword evidence="4" id="KW-0472">Membrane</keyword>
<evidence type="ECO:0000256" key="5">
    <source>
        <dbReference type="ARBA" id="ARBA00023237"/>
    </source>
</evidence>
<accession>A0A845SIJ0</accession>
<name>A0A845SIJ0_9GAMM</name>
<evidence type="ECO:0000256" key="4">
    <source>
        <dbReference type="ARBA" id="ARBA00023136"/>
    </source>
</evidence>